<dbReference type="Pfam" id="PF00651">
    <property type="entry name" value="BTB"/>
    <property type="match status" value="1"/>
</dbReference>
<dbReference type="InterPro" id="IPR013087">
    <property type="entry name" value="Znf_C2H2_type"/>
</dbReference>
<dbReference type="Gene3D" id="3.30.40.10">
    <property type="entry name" value="Zinc/RING finger domain, C3HC4 (zinc finger)"/>
    <property type="match status" value="1"/>
</dbReference>
<dbReference type="InterPro" id="IPR000210">
    <property type="entry name" value="BTB/POZ_dom"/>
</dbReference>
<evidence type="ECO:0000256" key="1">
    <source>
        <dbReference type="ARBA" id="ARBA00022723"/>
    </source>
</evidence>
<dbReference type="PANTHER" id="PTHR24393:SF34">
    <property type="entry name" value="PR_SET DOMAIN 13"/>
    <property type="match status" value="1"/>
</dbReference>
<dbReference type="SMART" id="SM00225">
    <property type="entry name" value="BTB"/>
    <property type="match status" value="1"/>
</dbReference>
<protein>
    <submittedName>
        <fullName evidence="11">Uncharacterized protein</fullName>
    </submittedName>
</protein>
<dbReference type="Proteomes" id="UP000677054">
    <property type="component" value="Unassembled WGS sequence"/>
</dbReference>
<dbReference type="PROSITE" id="PS50157">
    <property type="entry name" value="ZINC_FINGER_C2H2_2"/>
    <property type="match status" value="4"/>
</dbReference>
<dbReference type="CDD" id="cd18315">
    <property type="entry name" value="BTB_POZ_BAB-like"/>
    <property type="match status" value="1"/>
</dbReference>
<evidence type="ECO:0000256" key="7">
    <source>
        <dbReference type="SAM" id="MobiDB-lite"/>
    </source>
</evidence>
<dbReference type="GO" id="GO:0008270">
    <property type="term" value="F:zinc ion binding"/>
    <property type="evidence" value="ECO:0007669"/>
    <property type="project" value="UniProtKB-KW"/>
</dbReference>
<evidence type="ECO:0000313" key="12">
    <source>
        <dbReference type="Proteomes" id="UP000677054"/>
    </source>
</evidence>
<dbReference type="PROSITE" id="PS50089">
    <property type="entry name" value="ZF_RING_2"/>
    <property type="match status" value="1"/>
</dbReference>
<feature type="domain" description="C2H2-type" evidence="10">
    <location>
        <begin position="564"/>
        <end position="592"/>
    </location>
</feature>
<reference evidence="11" key="1">
    <citation type="submission" date="2020-11" db="EMBL/GenBank/DDBJ databases">
        <authorList>
            <person name="Tran Van P."/>
        </authorList>
    </citation>
    <scope>NUCLEOTIDE SEQUENCE</scope>
</reference>
<name>A0A7R9A6P8_9CRUS</name>
<feature type="compositionally biased region" description="Polar residues" evidence="7">
    <location>
        <begin position="383"/>
        <end position="415"/>
    </location>
</feature>
<dbReference type="FunFam" id="3.30.160.60:FF:000446">
    <property type="entry name" value="Zinc finger protein"/>
    <property type="match status" value="1"/>
</dbReference>
<keyword evidence="4" id="KW-0862">Zinc</keyword>
<dbReference type="PROSITE" id="PS00518">
    <property type="entry name" value="ZF_RING_1"/>
    <property type="match status" value="1"/>
</dbReference>
<evidence type="ECO:0000259" key="9">
    <source>
        <dbReference type="PROSITE" id="PS50097"/>
    </source>
</evidence>
<feature type="region of interest" description="Disordered" evidence="7">
    <location>
        <begin position="74"/>
        <end position="103"/>
    </location>
</feature>
<dbReference type="InterPro" id="IPR013083">
    <property type="entry name" value="Znf_RING/FYVE/PHD"/>
</dbReference>
<organism evidence="11">
    <name type="scientific">Darwinula stevensoni</name>
    <dbReference type="NCBI Taxonomy" id="69355"/>
    <lineage>
        <taxon>Eukaryota</taxon>
        <taxon>Metazoa</taxon>
        <taxon>Ecdysozoa</taxon>
        <taxon>Arthropoda</taxon>
        <taxon>Crustacea</taxon>
        <taxon>Oligostraca</taxon>
        <taxon>Ostracoda</taxon>
        <taxon>Podocopa</taxon>
        <taxon>Podocopida</taxon>
        <taxon>Darwinulocopina</taxon>
        <taxon>Darwinuloidea</taxon>
        <taxon>Darwinulidae</taxon>
        <taxon>Darwinula</taxon>
    </lineage>
</organism>
<dbReference type="GO" id="GO:0001228">
    <property type="term" value="F:DNA-binding transcription activator activity, RNA polymerase II-specific"/>
    <property type="evidence" value="ECO:0007669"/>
    <property type="project" value="TreeGrafter"/>
</dbReference>
<feature type="domain" description="C2H2-type" evidence="10">
    <location>
        <begin position="536"/>
        <end position="563"/>
    </location>
</feature>
<evidence type="ECO:0000256" key="6">
    <source>
        <dbReference type="PROSITE-ProRule" id="PRU00042"/>
    </source>
</evidence>
<evidence type="ECO:0000259" key="8">
    <source>
        <dbReference type="PROSITE" id="PS50089"/>
    </source>
</evidence>
<keyword evidence="5" id="KW-0539">Nucleus</keyword>
<dbReference type="AlphaFoldDB" id="A0A7R9A6P8"/>
<dbReference type="PROSITE" id="PS00028">
    <property type="entry name" value="ZINC_FINGER_C2H2_1"/>
    <property type="match status" value="1"/>
</dbReference>
<dbReference type="InterPro" id="IPR011333">
    <property type="entry name" value="SKP1/BTB/POZ_sf"/>
</dbReference>
<feature type="region of interest" description="Disordered" evidence="7">
    <location>
        <begin position="321"/>
        <end position="418"/>
    </location>
</feature>
<feature type="domain" description="C2H2-type" evidence="10">
    <location>
        <begin position="465"/>
        <end position="492"/>
    </location>
</feature>
<evidence type="ECO:0000259" key="10">
    <source>
        <dbReference type="PROSITE" id="PS50157"/>
    </source>
</evidence>
<feature type="domain" description="RING-type" evidence="8">
    <location>
        <begin position="178"/>
        <end position="215"/>
    </location>
</feature>
<evidence type="ECO:0000256" key="3">
    <source>
        <dbReference type="ARBA" id="ARBA00022771"/>
    </source>
</evidence>
<dbReference type="GO" id="GO:0000978">
    <property type="term" value="F:RNA polymerase II cis-regulatory region sequence-specific DNA binding"/>
    <property type="evidence" value="ECO:0007669"/>
    <property type="project" value="TreeGrafter"/>
</dbReference>
<dbReference type="OrthoDB" id="6435234at2759"/>
<dbReference type="PROSITE" id="PS50097">
    <property type="entry name" value="BTB"/>
    <property type="match status" value="1"/>
</dbReference>
<dbReference type="Gene3D" id="3.30.710.10">
    <property type="entry name" value="Potassium Channel Kv1.1, Chain A"/>
    <property type="match status" value="1"/>
</dbReference>
<sequence length="595" mass="66375">MPRTKLTARMSTGGMARRQVPRMRTGGIAPEQPEVLRDTANSTVSSEESENAVEPRSVSGQNSTILQVTRGRGRGRLRGRVPIPQRRSQRLATRRGQTSDPAEDAGVIDLTSESDEDFPENEESVIVLAHRRARSPARRRAHPPAPPEVMIVDDLQEVEPPGAPMNDILNSPSRIPICPICLECLLHGDIMSSICGHVFCRKCISKSVELKSSCPWNSHHGETFQSFESLRQREMLVDVTLTCNGQFLKAHKLVLCAGSGYFERILHKDGPGSPTIHFYGVEMHLLKLLVEFMYCGEVEVPAMDLEVFIEIAENLEVKGLKGDRSKSNTSHGVGGSTIPVSDVQDALAHKRRSSTPTWQEFDEPQFKSAKVPRSQGPLLRGRQQLTGQHAQQPQPVTSPSHVPQTQAEPSASTSTDEVVIKEEGEGDEVVDVHDVTDPALASSTVSYVQSYIWCGRMVLSRTKIYFCPICPYLTARKSHAENHSRKHNKEKPFQCPICSKSFSQKGHLKTHCATTVSYVQSYIWCGKLRPTGAWLYFCPVCPYFTSRKRDAENHAQKHVREKPFHCPGCFKSFSQKSRLKNHCILVHSRDLEGSQ</sequence>
<dbReference type="FunFam" id="3.30.160.60:FF:000100">
    <property type="entry name" value="Zinc finger 45-like"/>
    <property type="match status" value="1"/>
</dbReference>
<dbReference type="SMART" id="SM00355">
    <property type="entry name" value="ZnF_C2H2"/>
    <property type="match status" value="4"/>
</dbReference>
<dbReference type="SUPFAM" id="SSF57850">
    <property type="entry name" value="RING/U-box"/>
    <property type="match status" value="1"/>
</dbReference>
<evidence type="ECO:0000313" key="11">
    <source>
        <dbReference type="EMBL" id="CAD7245121.1"/>
    </source>
</evidence>
<dbReference type="Gene3D" id="3.30.160.60">
    <property type="entry name" value="Classic Zinc Finger"/>
    <property type="match status" value="2"/>
</dbReference>
<dbReference type="InterPro" id="IPR017907">
    <property type="entry name" value="Znf_RING_CS"/>
</dbReference>
<keyword evidence="3 6" id="KW-0863">Zinc-finger</keyword>
<accession>A0A7R9A6P8</accession>
<evidence type="ECO:0000256" key="4">
    <source>
        <dbReference type="ARBA" id="ARBA00022833"/>
    </source>
</evidence>
<gene>
    <name evidence="11" type="ORF">DSTB1V02_LOCUS4997</name>
</gene>
<dbReference type="GO" id="GO:0005634">
    <property type="term" value="C:nucleus"/>
    <property type="evidence" value="ECO:0007669"/>
    <property type="project" value="TreeGrafter"/>
</dbReference>
<feature type="domain" description="BTB" evidence="9">
    <location>
        <begin position="237"/>
        <end position="302"/>
    </location>
</feature>
<keyword evidence="2" id="KW-0677">Repeat</keyword>
<dbReference type="InterPro" id="IPR036236">
    <property type="entry name" value="Znf_C2H2_sf"/>
</dbReference>
<evidence type="ECO:0000256" key="5">
    <source>
        <dbReference type="ARBA" id="ARBA00023242"/>
    </source>
</evidence>
<keyword evidence="1" id="KW-0479">Metal-binding</keyword>
<dbReference type="EMBL" id="CAJPEV010000783">
    <property type="protein sequence ID" value="CAG0888521.1"/>
    <property type="molecule type" value="Genomic_DNA"/>
</dbReference>
<evidence type="ECO:0000256" key="2">
    <source>
        <dbReference type="ARBA" id="ARBA00022737"/>
    </source>
</evidence>
<dbReference type="EMBL" id="LR900300">
    <property type="protein sequence ID" value="CAD7245121.1"/>
    <property type="molecule type" value="Genomic_DNA"/>
</dbReference>
<dbReference type="SUPFAM" id="SSF57667">
    <property type="entry name" value="beta-beta-alpha zinc fingers"/>
    <property type="match status" value="2"/>
</dbReference>
<dbReference type="Pfam" id="PF13923">
    <property type="entry name" value="zf-C3HC4_2"/>
    <property type="match status" value="1"/>
</dbReference>
<dbReference type="PANTHER" id="PTHR24393">
    <property type="entry name" value="ZINC FINGER PROTEIN"/>
    <property type="match status" value="1"/>
</dbReference>
<dbReference type="InterPro" id="IPR001841">
    <property type="entry name" value="Znf_RING"/>
</dbReference>
<feature type="domain" description="C2H2-type" evidence="10">
    <location>
        <begin position="493"/>
        <end position="511"/>
    </location>
</feature>
<feature type="region of interest" description="Disordered" evidence="7">
    <location>
        <begin position="1"/>
        <end position="61"/>
    </location>
</feature>
<proteinExistence type="predicted"/>
<dbReference type="SUPFAM" id="SSF54695">
    <property type="entry name" value="POZ domain"/>
    <property type="match status" value="1"/>
</dbReference>
<keyword evidence="12" id="KW-1185">Reference proteome</keyword>